<proteinExistence type="predicted"/>
<name>A0A840Z1I5_9SPHN</name>
<dbReference type="AlphaFoldDB" id="A0A840Z1I5"/>
<gene>
    <name evidence="1" type="ORF">FHR23_002524</name>
</gene>
<sequence length="34" mass="3966">MQIRGSIKRNNPAFSHFPRHKLYGDITLHEINSS</sequence>
<evidence type="ECO:0000313" key="1">
    <source>
        <dbReference type="EMBL" id="MBB5719576.1"/>
    </source>
</evidence>
<reference evidence="1 2" key="1">
    <citation type="submission" date="2020-08" db="EMBL/GenBank/DDBJ databases">
        <title>Genomic Encyclopedia of Type Strains, Phase IV (KMG-IV): sequencing the most valuable type-strain genomes for metagenomic binning, comparative biology and taxonomic classification.</title>
        <authorList>
            <person name="Goeker M."/>
        </authorList>
    </citation>
    <scope>NUCLEOTIDE SEQUENCE [LARGE SCALE GENOMIC DNA]</scope>
    <source>
        <strain evidence="1 2">DSM 27203</strain>
    </source>
</reference>
<dbReference type="EMBL" id="JACIJI010000005">
    <property type="protein sequence ID" value="MBB5719576.1"/>
    <property type="molecule type" value="Genomic_DNA"/>
</dbReference>
<evidence type="ECO:0000313" key="2">
    <source>
        <dbReference type="Proteomes" id="UP000554342"/>
    </source>
</evidence>
<protein>
    <submittedName>
        <fullName evidence="1">Uncharacterized protein</fullName>
    </submittedName>
</protein>
<organism evidence="1 2">
    <name type="scientific">Stakelama sediminis</name>
    <dbReference type="NCBI Taxonomy" id="463200"/>
    <lineage>
        <taxon>Bacteria</taxon>
        <taxon>Pseudomonadati</taxon>
        <taxon>Pseudomonadota</taxon>
        <taxon>Alphaproteobacteria</taxon>
        <taxon>Sphingomonadales</taxon>
        <taxon>Sphingomonadaceae</taxon>
        <taxon>Stakelama</taxon>
    </lineage>
</organism>
<accession>A0A840Z1I5</accession>
<comment type="caution">
    <text evidence="1">The sequence shown here is derived from an EMBL/GenBank/DDBJ whole genome shotgun (WGS) entry which is preliminary data.</text>
</comment>
<dbReference type="Proteomes" id="UP000554342">
    <property type="component" value="Unassembled WGS sequence"/>
</dbReference>
<keyword evidence="2" id="KW-1185">Reference proteome</keyword>